<protein>
    <submittedName>
        <fullName evidence="2">Uncharacterized protein</fullName>
    </submittedName>
</protein>
<evidence type="ECO:0000313" key="2">
    <source>
        <dbReference type="EMBL" id="KIV87251.1"/>
    </source>
</evidence>
<sequence>MILGVIAINDQSCHWRSTPGIGMPRRSRVITGILSYFEGPIVHILAPLGHGGRRPSSAIGLTSTWHSWKPETDWTLLDVAVSTRPRSATGSAAGGMYLSTDNDRGL</sequence>
<organism evidence="2 3">
    <name type="scientific">Exophiala sideris</name>
    <dbReference type="NCBI Taxonomy" id="1016849"/>
    <lineage>
        <taxon>Eukaryota</taxon>
        <taxon>Fungi</taxon>
        <taxon>Dikarya</taxon>
        <taxon>Ascomycota</taxon>
        <taxon>Pezizomycotina</taxon>
        <taxon>Eurotiomycetes</taxon>
        <taxon>Chaetothyriomycetidae</taxon>
        <taxon>Chaetothyriales</taxon>
        <taxon>Herpotrichiellaceae</taxon>
        <taxon>Exophiala</taxon>
    </lineage>
</organism>
<feature type="region of interest" description="Disordered" evidence="1">
    <location>
        <begin position="86"/>
        <end position="106"/>
    </location>
</feature>
<dbReference type="AlphaFoldDB" id="A0A0D1XGG5"/>
<gene>
    <name evidence="2" type="ORF">PV11_02808</name>
</gene>
<reference evidence="2 3" key="1">
    <citation type="submission" date="2015-01" db="EMBL/GenBank/DDBJ databases">
        <title>The Genome Sequence of Exophiala sideris CBS121828.</title>
        <authorList>
            <consortium name="The Broad Institute Genomics Platform"/>
            <person name="Cuomo C."/>
            <person name="de Hoog S."/>
            <person name="Gorbushina A."/>
            <person name="Stielow B."/>
            <person name="Teixiera M."/>
            <person name="Abouelleil A."/>
            <person name="Chapman S.B."/>
            <person name="Priest M."/>
            <person name="Young S.K."/>
            <person name="Wortman J."/>
            <person name="Nusbaum C."/>
            <person name="Birren B."/>
        </authorList>
    </citation>
    <scope>NUCLEOTIDE SEQUENCE [LARGE SCALE GENOMIC DNA]</scope>
    <source>
        <strain evidence="2 3">CBS 121828</strain>
    </source>
</reference>
<evidence type="ECO:0000256" key="1">
    <source>
        <dbReference type="SAM" id="MobiDB-lite"/>
    </source>
</evidence>
<name>A0A0D1XGG5_9EURO</name>
<proteinExistence type="predicted"/>
<dbReference type="Proteomes" id="UP000053599">
    <property type="component" value="Unassembled WGS sequence"/>
</dbReference>
<evidence type="ECO:0000313" key="3">
    <source>
        <dbReference type="Proteomes" id="UP000053599"/>
    </source>
</evidence>
<dbReference type="EMBL" id="KN846951">
    <property type="protein sequence ID" value="KIV87251.1"/>
    <property type="molecule type" value="Genomic_DNA"/>
</dbReference>
<accession>A0A0D1XGG5</accession>
<dbReference type="HOGENOM" id="CLU_2223295_0_0_1"/>